<dbReference type="InterPro" id="IPR003661">
    <property type="entry name" value="HisK_dim/P_dom"/>
</dbReference>
<reference evidence="17" key="1">
    <citation type="journal article" date="2020" name="MBio">
        <title>Horizontal gene transfer to a defensive symbiont with a reduced genome amongst a multipartite beetle microbiome.</title>
        <authorList>
            <person name="Waterworth S.C."/>
            <person name="Florez L.V."/>
            <person name="Rees E.R."/>
            <person name="Hertweck C."/>
            <person name="Kaltenpoth M."/>
            <person name="Kwan J.C."/>
        </authorList>
    </citation>
    <scope>NUCLEOTIDE SEQUENCE [LARGE SCALE GENOMIC DNA]</scope>
</reference>
<dbReference type="EC" id="2.7.13.3" evidence="2"/>
<dbReference type="PROSITE" id="PS50109">
    <property type="entry name" value="HIS_KIN"/>
    <property type="match status" value="1"/>
</dbReference>
<dbReference type="SUPFAM" id="SSF55781">
    <property type="entry name" value="GAF domain-like"/>
    <property type="match status" value="1"/>
</dbReference>
<dbReference type="CDD" id="cd19410">
    <property type="entry name" value="HK9-like_sensor"/>
    <property type="match status" value="1"/>
</dbReference>
<comment type="catalytic activity">
    <reaction evidence="1">
        <text>ATP + protein L-histidine = ADP + protein N-phospho-L-histidine.</text>
        <dbReference type="EC" id="2.7.13.3"/>
    </reaction>
</comment>
<dbReference type="CDD" id="cd00156">
    <property type="entry name" value="REC"/>
    <property type="match status" value="1"/>
</dbReference>
<feature type="region of interest" description="Disordered" evidence="12">
    <location>
        <begin position="422"/>
        <end position="441"/>
    </location>
</feature>
<dbReference type="SUPFAM" id="SSF47384">
    <property type="entry name" value="Homodimeric domain of signal transducing histidine kinase"/>
    <property type="match status" value="1"/>
</dbReference>
<evidence type="ECO:0000256" key="8">
    <source>
        <dbReference type="ARBA" id="ARBA00023026"/>
    </source>
</evidence>
<feature type="domain" description="Response regulatory" evidence="15">
    <location>
        <begin position="903"/>
        <end position="1018"/>
    </location>
</feature>
<dbReference type="FunFam" id="3.30.565.10:FF:000010">
    <property type="entry name" value="Sensor histidine kinase RcsC"/>
    <property type="match status" value="1"/>
</dbReference>
<dbReference type="Gene3D" id="3.40.50.2300">
    <property type="match status" value="3"/>
</dbReference>
<dbReference type="InterPro" id="IPR036890">
    <property type="entry name" value="HATPase_C_sf"/>
</dbReference>
<keyword evidence="6" id="KW-0418">Kinase</keyword>
<dbReference type="Gene3D" id="1.10.287.130">
    <property type="match status" value="1"/>
</dbReference>
<evidence type="ECO:0000256" key="1">
    <source>
        <dbReference type="ARBA" id="ARBA00000085"/>
    </source>
</evidence>
<gene>
    <name evidence="16" type="primary">arcB_1</name>
    <name evidence="16" type="ORF">GAK30_00391</name>
</gene>
<evidence type="ECO:0000256" key="4">
    <source>
        <dbReference type="ARBA" id="ARBA00022679"/>
    </source>
</evidence>
<dbReference type="SMART" id="SM00388">
    <property type="entry name" value="HisKA"/>
    <property type="match status" value="1"/>
</dbReference>
<dbReference type="GO" id="GO:0000155">
    <property type="term" value="F:phosphorelay sensor kinase activity"/>
    <property type="evidence" value="ECO:0007669"/>
    <property type="project" value="InterPro"/>
</dbReference>
<dbReference type="InterPro" id="IPR036097">
    <property type="entry name" value="HisK_dim/P_sf"/>
</dbReference>
<dbReference type="InterPro" id="IPR001789">
    <property type="entry name" value="Sig_transdc_resp-reg_receiver"/>
</dbReference>
<dbReference type="SUPFAM" id="SSF55874">
    <property type="entry name" value="ATPase domain of HSP90 chaperone/DNA topoisomerase II/histidine kinase"/>
    <property type="match status" value="1"/>
</dbReference>
<dbReference type="Pfam" id="PF05227">
    <property type="entry name" value="CHASE3"/>
    <property type="match status" value="1"/>
</dbReference>
<feature type="region of interest" description="Disordered" evidence="12">
    <location>
        <begin position="1"/>
        <end position="34"/>
    </location>
</feature>
<evidence type="ECO:0000256" key="10">
    <source>
        <dbReference type="ARBA" id="ARBA00070152"/>
    </source>
</evidence>
<feature type="compositionally biased region" description="Basic residues" evidence="12">
    <location>
        <begin position="1"/>
        <end position="14"/>
    </location>
</feature>
<keyword evidence="8" id="KW-0843">Virulence</keyword>
<feature type="domain" description="Histidine kinase" evidence="14">
    <location>
        <begin position="504"/>
        <end position="726"/>
    </location>
</feature>
<evidence type="ECO:0000313" key="17">
    <source>
        <dbReference type="Proteomes" id="UP000461670"/>
    </source>
</evidence>
<evidence type="ECO:0000256" key="2">
    <source>
        <dbReference type="ARBA" id="ARBA00012438"/>
    </source>
</evidence>
<dbReference type="CDD" id="cd16922">
    <property type="entry name" value="HATPase_EvgS-ArcB-TorS-like"/>
    <property type="match status" value="1"/>
</dbReference>
<feature type="transmembrane region" description="Helical" evidence="13">
    <location>
        <begin position="43"/>
        <end position="61"/>
    </location>
</feature>
<dbReference type="AlphaFoldDB" id="A0A7V8JRR1"/>
<keyword evidence="13" id="KW-0812">Transmembrane</keyword>
<dbReference type="InterPro" id="IPR003018">
    <property type="entry name" value="GAF"/>
</dbReference>
<feature type="domain" description="Response regulatory" evidence="15">
    <location>
        <begin position="1048"/>
        <end position="1171"/>
    </location>
</feature>
<dbReference type="InterPro" id="IPR007891">
    <property type="entry name" value="CHASE3"/>
</dbReference>
<evidence type="ECO:0000259" key="14">
    <source>
        <dbReference type="PROSITE" id="PS50109"/>
    </source>
</evidence>
<dbReference type="Pfam" id="PF00072">
    <property type="entry name" value="Response_reg"/>
    <property type="match status" value="3"/>
</dbReference>
<dbReference type="Gene3D" id="3.30.565.10">
    <property type="entry name" value="Histidine kinase-like ATPase, C-terminal domain"/>
    <property type="match status" value="1"/>
</dbReference>
<sequence length="1173" mass="128814">MKQTLRRGLARTLRRSSPADSGIHPASPDLHRRARSPMPLKTLLSFTAAMLAVLVMTAVNYRNHHARMEAAEAVVHANAVTAQVQQVLSAIKDAETSQRGFLLTNAESYLEPYARATSELPSTFVTLKRLLGDDPAQMARLLQLEAAIQDKLAEMHETITLERAGQSAQALALVQTDRGKFSMDRVREMQAAIIETEQATAQRSRLEWSTITGQVMLVNYVSASILLLLIASAALSAANDYRRRSRESWLRQGQLAVANHLQGDPHLAQLGENALAAVAQLLGAQIGAFHVSEANGKFLRVAGYALSEADDANATLSNAGLVAQAAQNAKPLHVRDLPAHYLAVTSSLGQAQPRELLLVPAVLNGRVQSVLELGFFRHVTPADIELTDSLQHSIAMGVRAARDRSRLEELLEETRRQAEELQTQQEELRVSNEELEEQSRSLRESQQQLQNQQAELEQSNLQLEQLANELASQRDQLAGTQDVLAERADKLERASQYKSEFLANMSHELRTPLNSTLILAKLLSDNREGNLTAEQVRYAQTISSAGNDLLNLINDILDLTKIEAGKVDLDLHPVALDRFIAGLQQVFEPQATERWLALRIEREGDGIPPSIITDEQRCGQILKNLLSNALKFTATGEVVVRLAADSARRVLHIAVQDSGIGIAADKLGVIFDAFVQADGSTHRKYGGTGLGLAISRDLAHLLGGDIAVQSTAGRGSTFTLTLPWESVDPVALVRTPAPATPMLSPTPPRAPVHAPHPARAAAATAIDLDDDRRALKEGVRTILVVEDDVRFAAILKLIIHEAGFQCLLTHTAETGLEAARTYQPSAILLDMHLPDLSGLGVLDQLKRDPLTRHVPVHVVSVADYAHDALEMGAVGYILKPVDRDQLLEALRTLDARISQQVKHVLVVEDDLRQRESVQQLLAGDEVQITAVETAGAALEALRSQTFDCMVMDLSLPDMSGYELLDRMAKDDGAFPPVIVYTGRSLTREEESALHRFSRAIIIKGARSPERLLAEVTLFLHQIETRLPADRQRMLKQARNRESLLEGRRVLVVEDDVRNIFALSAVLEPKGMAVEIARNGREAVEALEATLAHGGKPPIDLVLMDIMMPEMDGYTAMRAIRQRTEFARLPIIALTAKAMRDDQEKCLAAGANDYIAKPLDVEKLMSLIRVWIRK</sequence>
<evidence type="ECO:0000259" key="15">
    <source>
        <dbReference type="PROSITE" id="PS50110"/>
    </source>
</evidence>
<dbReference type="CDD" id="cd00082">
    <property type="entry name" value="HisKA"/>
    <property type="match status" value="1"/>
</dbReference>
<dbReference type="InterPro" id="IPR011006">
    <property type="entry name" value="CheY-like_superfamily"/>
</dbReference>
<dbReference type="Pfam" id="PF02518">
    <property type="entry name" value="HATPase_c"/>
    <property type="match status" value="1"/>
</dbReference>
<feature type="transmembrane region" description="Helical" evidence="13">
    <location>
        <begin position="217"/>
        <end position="238"/>
    </location>
</feature>
<dbReference type="CDD" id="cd17546">
    <property type="entry name" value="REC_hyHK_CKI1_RcsC-like"/>
    <property type="match status" value="1"/>
</dbReference>
<dbReference type="EMBL" id="WNDQ01000003">
    <property type="protein sequence ID" value="KAF1023727.1"/>
    <property type="molecule type" value="Genomic_DNA"/>
</dbReference>
<dbReference type="InterPro" id="IPR029016">
    <property type="entry name" value="GAF-like_dom_sf"/>
</dbReference>
<dbReference type="PROSITE" id="PS50110">
    <property type="entry name" value="RESPONSE_REGULATORY"/>
    <property type="match status" value="3"/>
</dbReference>
<dbReference type="PANTHER" id="PTHR45339:SF1">
    <property type="entry name" value="HYBRID SIGNAL TRANSDUCTION HISTIDINE KINASE J"/>
    <property type="match status" value="1"/>
</dbReference>
<comment type="caution">
    <text evidence="16">The sequence shown here is derived from an EMBL/GenBank/DDBJ whole genome shotgun (WGS) entry which is preliminary data.</text>
</comment>
<dbReference type="Pfam" id="PF13185">
    <property type="entry name" value="GAF_2"/>
    <property type="match status" value="1"/>
</dbReference>
<evidence type="ECO:0000256" key="5">
    <source>
        <dbReference type="ARBA" id="ARBA00022729"/>
    </source>
</evidence>
<feature type="compositionally biased region" description="Basic and acidic residues" evidence="12">
    <location>
        <begin position="426"/>
        <end position="441"/>
    </location>
</feature>
<keyword evidence="13" id="KW-1133">Transmembrane helix</keyword>
<keyword evidence="3 11" id="KW-0597">Phosphoprotein</keyword>
<keyword evidence="4" id="KW-0808">Transferase</keyword>
<dbReference type="PRINTS" id="PR00344">
    <property type="entry name" value="BCTRLSENSOR"/>
</dbReference>
<keyword evidence="7" id="KW-0902">Two-component regulatory system</keyword>
<dbReference type="SMART" id="SM00448">
    <property type="entry name" value="REC"/>
    <property type="match status" value="3"/>
</dbReference>
<evidence type="ECO:0000256" key="12">
    <source>
        <dbReference type="SAM" id="MobiDB-lite"/>
    </source>
</evidence>
<evidence type="ECO:0000256" key="7">
    <source>
        <dbReference type="ARBA" id="ARBA00023012"/>
    </source>
</evidence>
<evidence type="ECO:0000256" key="11">
    <source>
        <dbReference type="PROSITE-ProRule" id="PRU00169"/>
    </source>
</evidence>
<dbReference type="InterPro" id="IPR003594">
    <property type="entry name" value="HATPase_dom"/>
</dbReference>
<feature type="modified residue" description="4-aspartylphosphate" evidence="11">
    <location>
        <position position="952"/>
    </location>
</feature>
<protein>
    <recommendedName>
        <fullName evidence="10">Virulence sensor protein BvgS</fullName>
        <ecNumber evidence="2">2.7.13.3</ecNumber>
    </recommendedName>
</protein>
<dbReference type="Gene3D" id="3.30.450.40">
    <property type="match status" value="1"/>
</dbReference>
<dbReference type="PANTHER" id="PTHR45339">
    <property type="entry name" value="HYBRID SIGNAL TRANSDUCTION HISTIDINE KINASE J"/>
    <property type="match status" value="1"/>
</dbReference>
<evidence type="ECO:0000256" key="13">
    <source>
        <dbReference type="SAM" id="Phobius"/>
    </source>
</evidence>
<feature type="domain" description="Response regulatory" evidence="15">
    <location>
        <begin position="781"/>
        <end position="894"/>
    </location>
</feature>
<keyword evidence="5" id="KW-0732">Signal</keyword>
<proteinExistence type="predicted"/>
<dbReference type="SMART" id="SM00387">
    <property type="entry name" value="HATPase_c"/>
    <property type="match status" value="1"/>
</dbReference>
<accession>A0A7V8JRR1</accession>
<evidence type="ECO:0000256" key="9">
    <source>
        <dbReference type="ARBA" id="ARBA00058004"/>
    </source>
</evidence>
<feature type="modified residue" description="4-aspartylphosphate" evidence="11">
    <location>
        <position position="1104"/>
    </location>
</feature>
<dbReference type="Pfam" id="PF00512">
    <property type="entry name" value="HisKA"/>
    <property type="match status" value="1"/>
</dbReference>
<evidence type="ECO:0000256" key="6">
    <source>
        <dbReference type="ARBA" id="ARBA00022777"/>
    </source>
</evidence>
<organism evidence="16 17">
    <name type="scientific">Paracidovorax wautersii</name>
    <dbReference type="NCBI Taxonomy" id="1177982"/>
    <lineage>
        <taxon>Bacteria</taxon>
        <taxon>Pseudomonadati</taxon>
        <taxon>Pseudomonadota</taxon>
        <taxon>Betaproteobacteria</taxon>
        <taxon>Burkholderiales</taxon>
        <taxon>Comamonadaceae</taxon>
        <taxon>Paracidovorax</taxon>
    </lineage>
</organism>
<dbReference type="InterPro" id="IPR005467">
    <property type="entry name" value="His_kinase_dom"/>
</dbReference>
<dbReference type="SUPFAM" id="SSF52172">
    <property type="entry name" value="CheY-like"/>
    <property type="match status" value="3"/>
</dbReference>
<dbReference type="InterPro" id="IPR004358">
    <property type="entry name" value="Sig_transdc_His_kin-like_C"/>
</dbReference>
<keyword evidence="13" id="KW-0472">Membrane</keyword>
<name>A0A7V8JRR1_9BURK</name>
<evidence type="ECO:0000313" key="16">
    <source>
        <dbReference type="EMBL" id="KAF1023727.1"/>
    </source>
</evidence>
<evidence type="ECO:0000256" key="3">
    <source>
        <dbReference type="ARBA" id="ARBA00022553"/>
    </source>
</evidence>
<comment type="function">
    <text evidence="9">Member of the two-component regulatory system BvgS/BvgA. Phosphorylates BvgA via a four-step phosphorelay in response to environmental signals.</text>
</comment>
<dbReference type="Proteomes" id="UP000461670">
    <property type="component" value="Unassembled WGS sequence"/>
</dbReference>
<feature type="modified residue" description="4-aspartylphosphate" evidence="11">
    <location>
        <position position="830"/>
    </location>
</feature>